<dbReference type="Proteomes" id="UP000294145">
    <property type="component" value="Unassembled WGS sequence"/>
</dbReference>
<comment type="caution">
    <text evidence="2">The sequence shown here is derived from an EMBL/GenBank/DDBJ whole genome shotgun (WGS) entry which is preliminary data.</text>
</comment>
<reference evidence="2 3" key="1">
    <citation type="submission" date="2019-02" db="EMBL/GenBank/DDBJ databases">
        <title>Genomic plasticity associated with the antimicrobial resistance in Vibrio cholerae.</title>
        <authorList>
            <person name="Verma J."/>
            <person name="Bag S."/>
            <person name="Saha B."/>
            <person name="Kumar P."/>
            <person name="Ghosh T.S."/>
            <person name="Dayal M."/>
            <person name="Senapati T."/>
            <person name="Mehra S."/>
            <person name="Dey P."/>
            <person name="Desigamani A."/>
            <person name="Kumar D."/>
            <person name="Rana P."/>
            <person name="Kumar B."/>
            <person name="Maiti T.K."/>
            <person name="Sharma N.C."/>
            <person name="Bhadra R.K."/>
            <person name="Mutreja A."/>
            <person name="Nair G.B."/>
            <person name="Ramamurthy T."/>
            <person name="Das B."/>
        </authorList>
    </citation>
    <scope>NUCLEOTIDE SEQUENCE [LARGE SCALE GENOMIC DNA]</scope>
    <source>
        <strain evidence="2 3">IDH06781</strain>
    </source>
</reference>
<dbReference type="InterPro" id="IPR009492">
    <property type="entry name" value="TniQ"/>
</dbReference>
<gene>
    <name evidence="2" type="ORF">EYB64_03770</name>
</gene>
<dbReference type="RefSeq" id="WP_080289537.1">
    <property type="nucleotide sequence ID" value="NZ_CTBD01000006.1"/>
</dbReference>
<evidence type="ECO:0000259" key="1">
    <source>
        <dbReference type="Pfam" id="PF06527"/>
    </source>
</evidence>
<evidence type="ECO:0000313" key="3">
    <source>
        <dbReference type="Proteomes" id="UP000294145"/>
    </source>
</evidence>
<dbReference type="AlphaFoldDB" id="A0A7Z8DVC6"/>
<organism evidence="2 3">
    <name type="scientific">Vibrio cholerae</name>
    <dbReference type="NCBI Taxonomy" id="666"/>
    <lineage>
        <taxon>Bacteria</taxon>
        <taxon>Pseudomonadati</taxon>
        <taxon>Pseudomonadota</taxon>
        <taxon>Gammaproteobacteria</taxon>
        <taxon>Vibrionales</taxon>
        <taxon>Vibrionaceae</taxon>
        <taxon>Vibrio</taxon>
    </lineage>
</organism>
<accession>A0A7Z8DVC6</accession>
<feature type="domain" description="TniQ" evidence="1">
    <location>
        <begin position="8"/>
        <end position="160"/>
    </location>
</feature>
<name>A0A7Z8DVC6_VIBCL</name>
<protein>
    <recommendedName>
        <fullName evidence="1">TniQ domain-containing protein</fullName>
    </recommendedName>
</protein>
<evidence type="ECO:0000313" key="2">
    <source>
        <dbReference type="EMBL" id="TBM45395.1"/>
    </source>
</evidence>
<proteinExistence type="predicted"/>
<dbReference type="EMBL" id="SISP01000003">
    <property type="protein sequence ID" value="TBM45395.1"/>
    <property type="molecule type" value="Genomic_DNA"/>
</dbReference>
<sequence>MKTMLLQRPKPFEDESLESYLIRIANRNGYQDVDRFLSALKHYLCDGNSEKFSSFPTDIRRINPYSSKHSSAARSHALQKIGQLTFTESVDLLKLAINRSPLKYSPSVTALIRGHEVFPRSLLRTNIIPVCPVCLQENGYASYLWHFEGYDYCHIHDLALTYNCQCGKPYDYRVSGLQLVCSSCGTTLNHLLEKPADRSSDISHWLAGETIKWLPAAPVSYRWGLVHWWMNNKKSKELETESFTIFWENWPDSFHNLIHETLSYNQTYSLVAPNQWRLKDLLGEIFFNSINLPGRNLQYNLILRELFHYLENHLWENNGLIANLRLSAFEVSLILGCSTEEVASMSEQGLLIPMQNRKRYEPMSLTNCIFHFGDVFCLWLAEFQTDEFNRSFYTSRW</sequence>
<dbReference type="Pfam" id="PF06527">
    <property type="entry name" value="TniQ"/>
    <property type="match status" value="1"/>
</dbReference>